<gene>
    <name evidence="4" type="ORF">LSINAPIS_LOCUS6951</name>
</gene>
<evidence type="ECO:0000256" key="3">
    <source>
        <dbReference type="PROSITE-ProRule" id="PRU00221"/>
    </source>
</evidence>
<dbReference type="PANTHER" id="PTHR19848">
    <property type="entry name" value="WD40 REPEAT PROTEIN"/>
    <property type="match status" value="1"/>
</dbReference>
<dbReference type="EMBL" id="FZQP02002226">
    <property type="protein sequence ID" value="VVC95167.1"/>
    <property type="molecule type" value="Genomic_DNA"/>
</dbReference>
<dbReference type="InterPro" id="IPR019775">
    <property type="entry name" value="WD40_repeat_CS"/>
</dbReference>
<evidence type="ECO:0000256" key="2">
    <source>
        <dbReference type="ARBA" id="ARBA00022737"/>
    </source>
</evidence>
<dbReference type="PANTHER" id="PTHR19848:SF8">
    <property type="entry name" value="F-BOX AND WD REPEAT DOMAIN CONTAINING 7"/>
    <property type="match status" value="1"/>
</dbReference>
<dbReference type="InterPro" id="IPR001680">
    <property type="entry name" value="WD40_rpt"/>
</dbReference>
<evidence type="ECO:0000313" key="4">
    <source>
        <dbReference type="EMBL" id="VVC95167.1"/>
    </source>
</evidence>
<keyword evidence="5" id="KW-1185">Reference proteome</keyword>
<sequence length="320" mass="35787">MKKEVSHWITELINKGMVHIVVNTTRAKKGQMCFSGGRDRSLAQWTIKDLTQQNDFKPSRIRLDAHSGWVWDLAANSVDNASVVYSASWDNTVKAWDITSGLECIQSFSCGMAALSLVASDNLLMAGLYNNKVLAFDVRAGPNHIQSYRPNKGAILAMSMYKNMVASVSNSKNLTIWDQTAGKFLHRCLKIPIATQEYYASCISWNSSALYVGDSMGSLHLFNPEDFTYIRTHSLWVPSKLLNESHKMVGCHQTKGNMVVGSNRGEIKFFYNCNPPREYCTITTDTIDVTKLQYQNGVLAVGSCDTALEFWIPKEKNDAV</sequence>
<keyword evidence="2" id="KW-0677">Repeat</keyword>
<dbReference type="PROSITE" id="PS00678">
    <property type="entry name" value="WD_REPEATS_1"/>
    <property type="match status" value="1"/>
</dbReference>
<dbReference type="Gene3D" id="2.130.10.10">
    <property type="entry name" value="YVTN repeat-like/Quinoprotein amine dehydrogenase"/>
    <property type="match status" value="2"/>
</dbReference>
<dbReference type="SMART" id="SM00320">
    <property type="entry name" value="WD40"/>
    <property type="match status" value="2"/>
</dbReference>
<evidence type="ECO:0000256" key="1">
    <source>
        <dbReference type="ARBA" id="ARBA00022574"/>
    </source>
</evidence>
<dbReference type="InterPro" id="IPR036322">
    <property type="entry name" value="WD40_repeat_dom_sf"/>
</dbReference>
<evidence type="ECO:0000313" key="5">
    <source>
        <dbReference type="Proteomes" id="UP000324832"/>
    </source>
</evidence>
<dbReference type="SUPFAM" id="SSF50978">
    <property type="entry name" value="WD40 repeat-like"/>
    <property type="match status" value="1"/>
</dbReference>
<dbReference type="PROSITE" id="PS50082">
    <property type="entry name" value="WD_REPEATS_2"/>
    <property type="match status" value="1"/>
</dbReference>
<feature type="repeat" description="WD" evidence="3">
    <location>
        <begin position="63"/>
        <end position="101"/>
    </location>
</feature>
<proteinExistence type="predicted"/>
<protein>
    <submittedName>
        <fullName evidence="4">Uncharacterized protein</fullName>
    </submittedName>
</protein>
<dbReference type="Proteomes" id="UP000324832">
    <property type="component" value="Unassembled WGS sequence"/>
</dbReference>
<accession>A0A5E4QDU7</accession>
<keyword evidence="1 3" id="KW-0853">WD repeat</keyword>
<dbReference type="InterPro" id="IPR015943">
    <property type="entry name" value="WD40/YVTN_repeat-like_dom_sf"/>
</dbReference>
<dbReference type="AlphaFoldDB" id="A0A5E4QDU7"/>
<name>A0A5E4QDU7_9NEOP</name>
<reference evidence="4 5" key="1">
    <citation type="submission" date="2017-07" db="EMBL/GenBank/DDBJ databases">
        <authorList>
            <person name="Talla V."/>
            <person name="Backstrom N."/>
        </authorList>
    </citation>
    <scope>NUCLEOTIDE SEQUENCE [LARGE SCALE GENOMIC DNA]</scope>
</reference>
<organism evidence="4 5">
    <name type="scientific">Leptidea sinapis</name>
    <dbReference type="NCBI Taxonomy" id="189913"/>
    <lineage>
        <taxon>Eukaryota</taxon>
        <taxon>Metazoa</taxon>
        <taxon>Ecdysozoa</taxon>
        <taxon>Arthropoda</taxon>
        <taxon>Hexapoda</taxon>
        <taxon>Insecta</taxon>
        <taxon>Pterygota</taxon>
        <taxon>Neoptera</taxon>
        <taxon>Endopterygota</taxon>
        <taxon>Lepidoptera</taxon>
        <taxon>Glossata</taxon>
        <taxon>Ditrysia</taxon>
        <taxon>Papilionoidea</taxon>
        <taxon>Pieridae</taxon>
        <taxon>Dismorphiinae</taxon>
        <taxon>Leptidea</taxon>
    </lineage>
</organism>
<dbReference type="Pfam" id="PF00400">
    <property type="entry name" value="WD40"/>
    <property type="match status" value="1"/>
</dbReference>